<proteinExistence type="predicted"/>
<organism evidence="3 4">
    <name type="scientific">Marvinbryantia formatexigens DSM 14469</name>
    <dbReference type="NCBI Taxonomy" id="478749"/>
    <lineage>
        <taxon>Bacteria</taxon>
        <taxon>Bacillati</taxon>
        <taxon>Bacillota</taxon>
        <taxon>Clostridia</taxon>
        <taxon>Lachnospirales</taxon>
        <taxon>Lachnospiraceae</taxon>
        <taxon>Marvinbryantia</taxon>
    </lineage>
</organism>
<sequence length="380" mass="42761">MESRFGKMISGKAFRRIFVIAAALLDFYSMFRLGYAVWQIWDVRLYIPLFVFAACMLVLAAAVQRKHSHSRRYRQGVWLSGIYICLLVYFLLYLAVADVVSAVWNLLAHTSGVNGILVAAAAAASALTVIYGVLHAGKLKTVRYSFSVGRGKDDYRIVHLSDLHFGVIIGPAHMERVVNAVNELKPDMVVITGDIFNSAYLEECVDCDKIAEQFRRLQTKDGVFAILGNHDPDRKNPALNEFIKKAGIRLIDNEVAAFSRFYLVGRTGIIDKGKERMTLESLLQNINREKPVIVLDHDPQEIREAAECKADLVLCGHTHRGQFFPFTLFTKWANGKEYFYGYRIYGNGRTRGVISAGTGYFQLPVRVGTDSEIVCLDMKI</sequence>
<protein>
    <submittedName>
        <fullName evidence="3">Ser/Thr phosphatase family protein</fullName>
    </submittedName>
</protein>
<dbReference type="PANTHER" id="PTHR31302:SF0">
    <property type="entry name" value="TRANSMEMBRANE PROTEIN WITH METALLOPHOSPHOESTERASE DOMAIN"/>
    <property type="match status" value="1"/>
</dbReference>
<feature type="transmembrane region" description="Helical" evidence="1">
    <location>
        <begin position="76"/>
        <end position="96"/>
    </location>
</feature>
<keyword evidence="1" id="KW-1133">Transmembrane helix</keyword>
<dbReference type="Pfam" id="PF00149">
    <property type="entry name" value="Metallophos"/>
    <property type="match status" value="1"/>
</dbReference>
<dbReference type="PANTHER" id="PTHR31302">
    <property type="entry name" value="TRANSMEMBRANE PROTEIN WITH METALLOPHOSPHOESTERASE DOMAIN-RELATED"/>
    <property type="match status" value="1"/>
</dbReference>
<dbReference type="OrthoDB" id="9780884at2"/>
<dbReference type="InterPro" id="IPR004843">
    <property type="entry name" value="Calcineurin-like_PHP"/>
</dbReference>
<reference evidence="3" key="1">
    <citation type="submission" date="2009-07" db="EMBL/GenBank/DDBJ databases">
        <authorList>
            <person name="Weinstock G."/>
            <person name="Sodergren E."/>
            <person name="Clifton S."/>
            <person name="Fulton L."/>
            <person name="Fulton B."/>
            <person name="Courtney L."/>
            <person name="Fronick C."/>
            <person name="Harrison M."/>
            <person name="Strong C."/>
            <person name="Farmer C."/>
            <person name="Delahaunty K."/>
            <person name="Markovic C."/>
            <person name="Hall O."/>
            <person name="Minx P."/>
            <person name="Tomlinson C."/>
            <person name="Mitreva M."/>
            <person name="Nelson J."/>
            <person name="Hou S."/>
            <person name="Wollam A."/>
            <person name="Pepin K.H."/>
            <person name="Johnson M."/>
            <person name="Bhonagiri V."/>
            <person name="Nash W.E."/>
            <person name="Warren W."/>
            <person name="Chinwalla A."/>
            <person name="Mardis E.R."/>
            <person name="Wilson R.K."/>
        </authorList>
    </citation>
    <scope>NUCLEOTIDE SEQUENCE [LARGE SCALE GENOMIC DNA]</scope>
    <source>
        <strain evidence="3">DSM 14469</strain>
    </source>
</reference>
<keyword evidence="1" id="KW-0812">Transmembrane</keyword>
<accession>C6LJ32</accession>
<evidence type="ECO:0000313" key="4">
    <source>
        <dbReference type="Proteomes" id="UP000005561"/>
    </source>
</evidence>
<dbReference type="SUPFAM" id="SSF56300">
    <property type="entry name" value="Metallo-dependent phosphatases"/>
    <property type="match status" value="1"/>
</dbReference>
<dbReference type="STRING" id="168384.SAMN05660368_00813"/>
<dbReference type="Gene3D" id="3.60.21.10">
    <property type="match status" value="1"/>
</dbReference>
<dbReference type="InterPro" id="IPR029052">
    <property type="entry name" value="Metallo-depent_PP-like"/>
</dbReference>
<evidence type="ECO:0000256" key="1">
    <source>
        <dbReference type="SAM" id="Phobius"/>
    </source>
</evidence>
<feature type="domain" description="Calcineurin-like phosphoesterase" evidence="2">
    <location>
        <begin position="156"/>
        <end position="320"/>
    </location>
</feature>
<keyword evidence="1" id="KW-0472">Membrane</keyword>
<dbReference type="AlphaFoldDB" id="C6LJ32"/>
<name>C6LJ32_9FIRM</name>
<dbReference type="Proteomes" id="UP000005561">
    <property type="component" value="Unassembled WGS sequence"/>
</dbReference>
<evidence type="ECO:0000313" key="3">
    <source>
        <dbReference type="EMBL" id="EET59352.1"/>
    </source>
</evidence>
<dbReference type="GO" id="GO:0016787">
    <property type="term" value="F:hydrolase activity"/>
    <property type="evidence" value="ECO:0007669"/>
    <property type="project" value="InterPro"/>
</dbReference>
<gene>
    <name evidence="3" type="ORF">BRYFOR_08666</name>
</gene>
<dbReference type="eggNOG" id="COG1408">
    <property type="taxonomic scope" value="Bacteria"/>
</dbReference>
<comment type="caution">
    <text evidence="3">The sequence shown here is derived from an EMBL/GenBank/DDBJ whole genome shotgun (WGS) entry which is preliminary data.</text>
</comment>
<feature type="transmembrane region" description="Helical" evidence="1">
    <location>
        <begin position="116"/>
        <end position="134"/>
    </location>
</feature>
<dbReference type="InterPro" id="IPR051158">
    <property type="entry name" value="Metallophosphoesterase_sf"/>
</dbReference>
<keyword evidence="4" id="KW-1185">Reference proteome</keyword>
<feature type="transmembrane region" description="Helical" evidence="1">
    <location>
        <begin position="46"/>
        <end position="64"/>
    </location>
</feature>
<dbReference type="CDD" id="cd07385">
    <property type="entry name" value="MPP_YkuE_C"/>
    <property type="match status" value="1"/>
</dbReference>
<dbReference type="RefSeq" id="WP_006863431.1">
    <property type="nucleotide sequence ID" value="NZ_ACCL02000019.1"/>
</dbReference>
<evidence type="ECO:0000259" key="2">
    <source>
        <dbReference type="Pfam" id="PF00149"/>
    </source>
</evidence>
<dbReference type="EMBL" id="ACCL02000019">
    <property type="protein sequence ID" value="EET59352.1"/>
    <property type="molecule type" value="Genomic_DNA"/>
</dbReference>